<reference evidence="2 3" key="1">
    <citation type="journal article" date="2016" name="Front. Microbiol.">
        <title>Genome and transcriptome sequences reveal the specific parasitism of the nematophagous Purpureocillium lilacinum 36-1.</title>
        <authorList>
            <person name="Xie J."/>
            <person name="Li S."/>
            <person name="Mo C."/>
            <person name="Xiao X."/>
            <person name="Peng D."/>
            <person name="Wang G."/>
            <person name="Xiao Y."/>
        </authorList>
    </citation>
    <scope>NUCLEOTIDE SEQUENCE [LARGE SCALE GENOMIC DNA]</scope>
    <source>
        <strain evidence="2 3">36-1</strain>
    </source>
</reference>
<accession>A0A2U3EN33</accession>
<dbReference type="Proteomes" id="UP000245956">
    <property type="component" value="Unassembled WGS sequence"/>
</dbReference>
<dbReference type="EMBL" id="LCWV01000002">
    <property type="protein sequence ID" value="PWI75921.1"/>
    <property type="molecule type" value="Genomic_DNA"/>
</dbReference>
<feature type="compositionally biased region" description="Polar residues" evidence="1">
    <location>
        <begin position="87"/>
        <end position="103"/>
    </location>
</feature>
<evidence type="ECO:0000313" key="3">
    <source>
        <dbReference type="Proteomes" id="UP000245956"/>
    </source>
</evidence>
<feature type="region of interest" description="Disordered" evidence="1">
    <location>
        <begin position="1"/>
        <end position="25"/>
    </location>
</feature>
<proteinExistence type="predicted"/>
<sequence>MPGLAESRASGSAKVHVPSNYTSSESAWPDVGCIGIPLVAKRSIESFLCLAVAAACRQRHGESTSVQAGNLAERRACSVRFNTYDSPDSTLTDAPESCTSQVPGTPPKSVEGPLVSPAKQAQVADYRTQDPSCEHPAVQWAPSSPRIRSAVGPVFTKTLFGLDYLGDSLQPDVEA</sequence>
<evidence type="ECO:0000256" key="1">
    <source>
        <dbReference type="SAM" id="MobiDB-lite"/>
    </source>
</evidence>
<comment type="caution">
    <text evidence="2">The sequence shown here is derived from an EMBL/GenBank/DDBJ whole genome shotgun (WGS) entry which is preliminary data.</text>
</comment>
<name>A0A2U3EN33_PURLI</name>
<gene>
    <name evidence="2" type="ORF">PCL_06579</name>
</gene>
<evidence type="ECO:0000313" key="2">
    <source>
        <dbReference type="EMBL" id="PWI75921.1"/>
    </source>
</evidence>
<protein>
    <submittedName>
        <fullName evidence="2">Uncharacterized protein</fullName>
    </submittedName>
</protein>
<dbReference type="AlphaFoldDB" id="A0A2U3EN33"/>
<feature type="region of interest" description="Disordered" evidence="1">
    <location>
        <begin position="87"/>
        <end position="114"/>
    </location>
</feature>
<organism evidence="2 3">
    <name type="scientific">Purpureocillium lilacinum</name>
    <name type="common">Paecilomyces lilacinus</name>
    <dbReference type="NCBI Taxonomy" id="33203"/>
    <lineage>
        <taxon>Eukaryota</taxon>
        <taxon>Fungi</taxon>
        <taxon>Dikarya</taxon>
        <taxon>Ascomycota</taxon>
        <taxon>Pezizomycotina</taxon>
        <taxon>Sordariomycetes</taxon>
        <taxon>Hypocreomycetidae</taxon>
        <taxon>Hypocreales</taxon>
        <taxon>Ophiocordycipitaceae</taxon>
        <taxon>Purpureocillium</taxon>
    </lineage>
</organism>